<feature type="compositionally biased region" description="Acidic residues" evidence="10">
    <location>
        <begin position="1006"/>
        <end position="1029"/>
    </location>
</feature>
<keyword evidence="5" id="KW-0479">Metal-binding</keyword>
<keyword evidence="13" id="KW-1185">Reference proteome</keyword>
<feature type="compositionally biased region" description="Pro residues" evidence="10">
    <location>
        <begin position="1806"/>
        <end position="1817"/>
    </location>
</feature>
<dbReference type="InterPro" id="IPR001841">
    <property type="entry name" value="Znf_RING"/>
</dbReference>
<gene>
    <name evidence="12" type="primary">Cnig_chr_X.g24145</name>
    <name evidence="12" type="ORF">B9Z55_024145</name>
</gene>
<proteinExistence type="predicted"/>
<protein>
    <recommendedName>
        <fullName evidence="3">RING-type E3 ubiquitin transferase</fullName>
        <ecNumber evidence="3">2.3.2.27</ecNumber>
    </recommendedName>
</protein>
<feature type="compositionally biased region" description="Acidic residues" evidence="10">
    <location>
        <begin position="332"/>
        <end position="358"/>
    </location>
</feature>
<dbReference type="Pfam" id="PF13923">
    <property type="entry name" value="zf-C3HC4_2"/>
    <property type="match status" value="1"/>
</dbReference>
<dbReference type="GO" id="GO:0000151">
    <property type="term" value="C:ubiquitin ligase complex"/>
    <property type="evidence" value="ECO:0007669"/>
    <property type="project" value="InterPro"/>
</dbReference>
<dbReference type="PROSITE" id="PS00518">
    <property type="entry name" value="ZF_RING_1"/>
    <property type="match status" value="1"/>
</dbReference>
<feature type="region of interest" description="Disordered" evidence="10">
    <location>
        <begin position="2154"/>
        <end position="2200"/>
    </location>
</feature>
<name>A0A2G5STK0_9PELO</name>
<feature type="coiled-coil region" evidence="9">
    <location>
        <begin position="1460"/>
        <end position="1488"/>
    </location>
</feature>
<feature type="region of interest" description="Disordered" evidence="10">
    <location>
        <begin position="1499"/>
        <end position="1573"/>
    </location>
</feature>
<feature type="compositionally biased region" description="Low complexity" evidence="10">
    <location>
        <begin position="1889"/>
        <end position="1898"/>
    </location>
</feature>
<feature type="region of interest" description="Disordered" evidence="10">
    <location>
        <begin position="526"/>
        <end position="602"/>
    </location>
</feature>
<feature type="region of interest" description="Disordered" evidence="10">
    <location>
        <begin position="2379"/>
        <end position="2403"/>
    </location>
</feature>
<feature type="compositionally biased region" description="Pro residues" evidence="10">
    <location>
        <begin position="2026"/>
        <end position="2042"/>
    </location>
</feature>
<feature type="region of interest" description="Disordered" evidence="10">
    <location>
        <begin position="1135"/>
        <end position="1216"/>
    </location>
</feature>
<feature type="compositionally biased region" description="Basic and acidic residues" evidence="10">
    <location>
        <begin position="1547"/>
        <end position="1573"/>
    </location>
</feature>
<evidence type="ECO:0000256" key="1">
    <source>
        <dbReference type="ARBA" id="ARBA00000900"/>
    </source>
</evidence>
<feature type="compositionally biased region" description="Low complexity" evidence="10">
    <location>
        <begin position="1517"/>
        <end position="1530"/>
    </location>
</feature>
<evidence type="ECO:0000256" key="10">
    <source>
        <dbReference type="SAM" id="MobiDB-lite"/>
    </source>
</evidence>
<feature type="region of interest" description="Disordered" evidence="10">
    <location>
        <begin position="1714"/>
        <end position="1762"/>
    </location>
</feature>
<feature type="compositionally biased region" description="Acidic residues" evidence="10">
    <location>
        <begin position="1596"/>
        <end position="1614"/>
    </location>
</feature>
<keyword evidence="7" id="KW-0862">Zinc</keyword>
<evidence type="ECO:0000256" key="9">
    <source>
        <dbReference type="SAM" id="Coils"/>
    </source>
</evidence>
<feature type="compositionally biased region" description="Basic and acidic residues" evidence="10">
    <location>
        <begin position="526"/>
        <end position="535"/>
    </location>
</feature>
<feature type="compositionally biased region" description="Basic and acidic residues" evidence="10">
    <location>
        <begin position="1161"/>
        <end position="1170"/>
    </location>
</feature>
<feature type="compositionally biased region" description="Acidic residues" evidence="10">
    <location>
        <begin position="423"/>
        <end position="435"/>
    </location>
</feature>
<dbReference type="GO" id="GO:0008270">
    <property type="term" value="F:zinc ion binding"/>
    <property type="evidence" value="ECO:0007669"/>
    <property type="project" value="UniProtKB-KW"/>
</dbReference>
<feature type="compositionally biased region" description="Low complexity" evidence="10">
    <location>
        <begin position="829"/>
        <end position="847"/>
    </location>
</feature>
<dbReference type="InterPro" id="IPR043540">
    <property type="entry name" value="RING1/RING2"/>
</dbReference>
<feature type="compositionally biased region" description="Polar residues" evidence="10">
    <location>
        <begin position="810"/>
        <end position="821"/>
    </location>
</feature>
<dbReference type="GO" id="GO:0031519">
    <property type="term" value="C:PcG protein complex"/>
    <property type="evidence" value="ECO:0007669"/>
    <property type="project" value="TreeGrafter"/>
</dbReference>
<comment type="catalytic activity">
    <reaction evidence="1">
        <text>S-ubiquitinyl-[E2 ubiquitin-conjugating enzyme]-L-cysteine + [acceptor protein]-L-lysine = [E2 ubiquitin-conjugating enzyme]-L-cysteine + N(6)-ubiquitinyl-[acceptor protein]-L-lysine.</text>
        <dbReference type="EC" id="2.3.2.27"/>
    </reaction>
</comment>
<evidence type="ECO:0000313" key="13">
    <source>
        <dbReference type="Proteomes" id="UP000230233"/>
    </source>
</evidence>
<dbReference type="UniPathway" id="UPA00143"/>
<evidence type="ECO:0000259" key="11">
    <source>
        <dbReference type="PROSITE" id="PS50089"/>
    </source>
</evidence>
<dbReference type="PROSITE" id="PS50089">
    <property type="entry name" value="ZF_RING_2"/>
    <property type="match status" value="1"/>
</dbReference>
<dbReference type="STRING" id="1611254.A0A2G5STK0"/>
<feature type="compositionally biased region" description="Basic and acidic residues" evidence="10">
    <location>
        <begin position="791"/>
        <end position="800"/>
    </location>
</feature>
<dbReference type="EMBL" id="PDUG01000006">
    <property type="protein sequence ID" value="PIC18146.1"/>
    <property type="molecule type" value="Genomic_DNA"/>
</dbReference>
<evidence type="ECO:0000256" key="2">
    <source>
        <dbReference type="ARBA" id="ARBA00004906"/>
    </source>
</evidence>
<dbReference type="PANTHER" id="PTHR46076">
    <property type="entry name" value="E3 UBIQUITIN-PROTEIN LIGASE RING1 / RING 2 FAMILY MEMBER"/>
    <property type="match status" value="1"/>
</dbReference>
<keyword evidence="4" id="KW-0808">Transferase</keyword>
<feature type="region of interest" description="Disordered" evidence="10">
    <location>
        <begin position="2024"/>
        <end position="2045"/>
    </location>
</feature>
<dbReference type="SMART" id="SM00184">
    <property type="entry name" value="RING"/>
    <property type="match status" value="1"/>
</dbReference>
<feature type="compositionally biased region" description="Basic and acidic residues" evidence="10">
    <location>
        <begin position="741"/>
        <end position="766"/>
    </location>
</feature>
<dbReference type="InterPro" id="IPR013083">
    <property type="entry name" value="Znf_RING/FYVE/PHD"/>
</dbReference>
<feature type="region of interest" description="Disordered" evidence="10">
    <location>
        <begin position="332"/>
        <end position="404"/>
    </location>
</feature>
<feature type="region of interest" description="Disordered" evidence="10">
    <location>
        <begin position="1594"/>
        <end position="1623"/>
    </location>
</feature>
<feature type="domain" description="RING-type" evidence="11">
    <location>
        <begin position="159"/>
        <end position="199"/>
    </location>
</feature>
<feature type="compositionally biased region" description="Low complexity" evidence="10">
    <location>
        <begin position="2379"/>
        <end position="2390"/>
    </location>
</feature>
<feature type="compositionally biased region" description="Basic residues" evidence="10">
    <location>
        <begin position="1826"/>
        <end position="1839"/>
    </location>
</feature>
<evidence type="ECO:0000256" key="6">
    <source>
        <dbReference type="ARBA" id="ARBA00022771"/>
    </source>
</evidence>
<feature type="compositionally biased region" description="Acidic residues" evidence="10">
    <location>
        <begin position="716"/>
        <end position="727"/>
    </location>
</feature>
<reference evidence="13" key="1">
    <citation type="submission" date="2017-10" db="EMBL/GenBank/DDBJ databases">
        <title>Rapid genome shrinkage in a self-fertile nematode reveals novel sperm competition proteins.</title>
        <authorList>
            <person name="Yin D."/>
            <person name="Schwarz E.M."/>
            <person name="Thomas C.G."/>
            <person name="Felde R.L."/>
            <person name="Korf I.F."/>
            <person name="Cutter A.D."/>
            <person name="Schartner C.M."/>
            <person name="Ralston E.J."/>
            <person name="Meyer B.J."/>
            <person name="Haag E.S."/>
        </authorList>
    </citation>
    <scope>NUCLEOTIDE SEQUENCE [LARGE SCALE GENOMIC DNA]</scope>
    <source>
        <strain evidence="13">JU1422</strain>
    </source>
</reference>
<dbReference type="PANTHER" id="PTHR46076:SF3">
    <property type="entry name" value="E3 UBIQUITIN-PROTEIN LIGASE RING1"/>
    <property type="match status" value="1"/>
</dbReference>
<keyword evidence="6 8" id="KW-0863">Zinc-finger</keyword>
<feature type="compositionally biased region" description="Pro residues" evidence="10">
    <location>
        <begin position="2391"/>
        <end position="2403"/>
    </location>
</feature>
<feature type="region of interest" description="Disordered" evidence="10">
    <location>
        <begin position="704"/>
        <end position="855"/>
    </location>
</feature>
<evidence type="ECO:0000256" key="8">
    <source>
        <dbReference type="PROSITE-ProRule" id="PRU00175"/>
    </source>
</evidence>
<feature type="compositionally biased region" description="Low complexity" evidence="10">
    <location>
        <begin position="704"/>
        <end position="715"/>
    </location>
</feature>
<evidence type="ECO:0000256" key="5">
    <source>
        <dbReference type="ARBA" id="ARBA00022723"/>
    </source>
</evidence>
<feature type="compositionally biased region" description="Polar residues" evidence="10">
    <location>
        <begin position="1499"/>
        <end position="1516"/>
    </location>
</feature>
<feature type="compositionally biased region" description="Polar residues" evidence="10">
    <location>
        <begin position="1"/>
        <end position="11"/>
    </location>
</feature>
<dbReference type="Gene3D" id="3.30.40.10">
    <property type="entry name" value="Zinc/RING finger domain, C3HC4 (zinc finger)"/>
    <property type="match status" value="1"/>
</dbReference>
<evidence type="ECO:0000256" key="3">
    <source>
        <dbReference type="ARBA" id="ARBA00012483"/>
    </source>
</evidence>
<comment type="pathway">
    <text evidence="2">Protein modification; protein ubiquitination.</text>
</comment>
<dbReference type="GO" id="GO:0003682">
    <property type="term" value="F:chromatin binding"/>
    <property type="evidence" value="ECO:0007669"/>
    <property type="project" value="TreeGrafter"/>
</dbReference>
<feature type="compositionally biased region" description="Acidic residues" evidence="10">
    <location>
        <begin position="368"/>
        <end position="383"/>
    </location>
</feature>
<organism evidence="12 13">
    <name type="scientific">Caenorhabditis nigoni</name>
    <dbReference type="NCBI Taxonomy" id="1611254"/>
    <lineage>
        <taxon>Eukaryota</taxon>
        <taxon>Metazoa</taxon>
        <taxon>Ecdysozoa</taxon>
        <taxon>Nematoda</taxon>
        <taxon>Chromadorea</taxon>
        <taxon>Rhabditida</taxon>
        <taxon>Rhabditina</taxon>
        <taxon>Rhabditomorpha</taxon>
        <taxon>Rhabditoidea</taxon>
        <taxon>Rhabditidae</taxon>
        <taxon>Peloderinae</taxon>
        <taxon>Caenorhabditis</taxon>
    </lineage>
</organism>
<feature type="region of interest" description="Disordered" evidence="10">
    <location>
        <begin position="1002"/>
        <end position="1081"/>
    </location>
</feature>
<dbReference type="EC" id="2.3.2.27" evidence="3"/>
<feature type="region of interest" description="Disordered" evidence="10">
    <location>
        <begin position="1795"/>
        <end position="1839"/>
    </location>
</feature>
<sequence>MDDEPGSSSSAVPAEENPEGETSDSSRDSTPSIEDEEQSAEDSPPSRPKPMMVPVRPHIKHIGHRVNLLDFKKDKEDTESLYVRAQKMMASKGGKADIKLPTTSAEYYDLEEILMNPARMESGELSLNVYDAIRNTYNVLPGKHTAETNFQKVIGCFSCDVCQEVIQHSIVNKKCGHRFCDQCILVSIMRSGNTCPTCRQNLGSKRELQQDPRFDQLIDQVIESRTIVHRMMAENRDHEKDIYFGRYGYIEGERDWNKRYGITTGAKEPKLKELDSKKRTIEWFDDDETGEVPKPVNSKNLPEEVMKDINDEEIVVDGVVNKPIDPRKIVVDEFEGVCSDPEESEEEVEEETDEESEPDSSRDSSEDSEREGDDSEDDVIEIDQPEKSADTVAPEVSKTVVDKAPEVSKVRKFKKKASIIDCGLEDSEGESDEDVPAAKGKAEKTSSNRSSRQGTPEIIDGDIPTPSEDSLTSSGEEEERRAGAYDFVFEDEFNRDPRRDGHPEKDKLFNFDFMIDMDAQVNRKYEEDGVERIVTDDSNSEPSEEEDSEEEKSERRHALAKEIERKIRESLKNREKVGQDKSGAPSEPVVIEEDDSDDDFEIDESAEVDEEVEEYFERKDIDEFEPQAEDDQMFEGFLFRSNNDSLGRPAVQQDLDFQGLESTKNPTDVFVVYPKLVVKEDKVLEVSPKDWKIPIDDDVIIVSSASESTSSNSSDVSDEEEAEEEEMKEDKKVEDEEESCEVVKEQTKPVSPEKFDLKTVAEKTSENEVSTLEGAGSSSLVSENLAGDSEAQVKEKDKTMEIGSAEKSSDAASQDLSTSTKADLPIEDSTTSSKAKAASTSGQSTTGSEEKAPIEKEVEVIDLEKEPEPEVLIVGEKKGLARTKLRLKKFVDEGDWSKDDLQEIWTDMQMIGLDHFTRDELHHLMASTKVCIKQKVFYDNLSEIPHKTKRNKVRRQHVKKLNKDEIARITQEQTNFEENKIHRRRLALLNSVETIAAKLDIRIESSESEEEEDEDDEVEEGEQMEELQLPEEGSPRAETASPSTSLRQASTPPNAQATESPTVAPATNPPEELEVETPSIQEVMETGELFSEDRNQNSIDTFLFDDDQPCSSAQADARDKILERMEMEQKMIEDSIKAKVSSPPKSPTFKEPLPPATETEGVFKKPKTPERLAQNADPIEEITLDEEQEKGPEVMEVDNTPKEKPVSDVNPPLELDESSGTIKAFLTLSDSGSDVSDEEDSEYDEDFDFKFHSVLSDIDSHVLKPTITEHVCMEYTKIITPQPTPNDVPQAMKFMCRDFEKDYEMLYKTGKQLPANSEDARLEEFVRNFRKDYAAKHPTEKPVRSTANFDRKLLDKSLLVRSKHLIDMDPLQMQILIALQKQQIAAGRGNMSTDVSPQEHAEQVALLHNLQNPVILQPLMQNPEFAATLAMAQQQAVRQQQIQQKAIQQKEIDARRAEQARVEEIALKRIAQEKAELEEAKKKEEMEKMGMAGQTEQINSEAANSPQETETLTQPGTSDTSVSVDPDPSDASNSHDETILAGNVTHVVEKTIDESKDESEEKSKEDSMEASKDLPEMTVDNTIPLGECSTTQYEENTIDIDEQEEEQGPEDDQENTEKIREEDLNREMISYVNRYHQGTMVALNEKGVLKHHRIAKQLRESQELQELIALHEARVASGVTTEYVAKPVEDEDEEKEEEPEFKMDQLELAKSILRQDGQESSDESEESEEEAEEAERDKETSVTTEKMPREQRPPTPKQEDLFIPVIPMKVRQKFMQDITRLKRLNHGVRLGTAKKMSARLARAPVPQKPQPPPPPHFAKPQLPAPRGKHPATPRGAPKPKKIKMANVQMSIVQPPQPLHQLQGHLGAPTKITAVPNVAAAGYLAAQQHQQQQQQQQQQMYAAMSQVPQSTPIRPNPQPTPSIAAQQQSHLAQLGQFVHGNTPVRPAVDPQALAKQQAMQQAAQQQAAQLAAQQAAQLHTQQVTQQLVAQAQAQLNQSQLGSMGPQVAHAQAELIKHIQAQMAAQRAPPPPTPQAMAPAPGPSVAPVAQATPAAPVPPGVPVAPVPDNNPNKEMNVILQILQSRGQFPPTDEKAFLLHFAQAQAEYQTLVNNQKQMVALQAAQVIAAREREQLLMKQAQEQAQLQAAAKEAEKKAKAEAERKKKAEAEARRREREERARKAKEEAAARERIKQENQRKARLEDAARNIQAFRNHTMRGSRFTEDQKQKINEIYLMPDLPQHLKEEIKQIAKHQEQVELMKRAMTPMPAMPHPAMTPMPMPPMTPIPPMTPMPGMPAGFPGFIAPGFIPPGAPQQPGLQQPGTQQPSAQEQFLNQLQQQQMLQAMMHQQAQQAQQQAWMAPGFHPQQFLLQQQMQMQQLMTQAGHTQLAQTPAPQPLPQRTPAPAQTPLPQAVAVPKPVVPTGTPAIVVPTPRPATQAAQPDPSASKRVELELWPTNGYSEKKNHRDPMFFAVEGTANVRHVACLVRNRLMCDDVTSLWGLRLEDHCVKQFHPDEQLAVVQQFVGQQHVIMFYDDENAGQTPQSSAYVVHSNFKPHTGQRTT</sequence>
<feature type="compositionally biased region" description="Low complexity" evidence="10">
    <location>
        <begin position="2312"/>
        <end position="2326"/>
    </location>
</feature>
<feature type="compositionally biased region" description="Basic and acidic residues" evidence="10">
    <location>
        <begin position="1189"/>
        <end position="1206"/>
    </location>
</feature>
<feature type="compositionally biased region" description="Acidic residues" evidence="10">
    <location>
        <begin position="538"/>
        <end position="551"/>
    </location>
</feature>
<comment type="caution">
    <text evidence="12">The sequence shown here is derived from an EMBL/GenBank/DDBJ whole genome shotgun (WGS) entry which is preliminary data.</text>
</comment>
<dbReference type="GO" id="GO:0061630">
    <property type="term" value="F:ubiquitin protein ligase activity"/>
    <property type="evidence" value="ECO:0007669"/>
    <property type="project" value="UniProtKB-EC"/>
</dbReference>
<feature type="compositionally biased region" description="Acidic residues" evidence="10">
    <location>
        <begin position="590"/>
        <end position="602"/>
    </location>
</feature>
<dbReference type="Proteomes" id="UP000230233">
    <property type="component" value="Chromosome X"/>
</dbReference>
<feature type="compositionally biased region" description="Basic and acidic residues" evidence="10">
    <location>
        <begin position="552"/>
        <end position="579"/>
    </location>
</feature>
<evidence type="ECO:0000313" key="12">
    <source>
        <dbReference type="EMBL" id="PIC18146.1"/>
    </source>
</evidence>
<dbReference type="GO" id="GO:0016567">
    <property type="term" value="P:protein ubiquitination"/>
    <property type="evidence" value="ECO:0007669"/>
    <property type="project" value="UniProtKB-UniPathway"/>
</dbReference>
<feature type="compositionally biased region" description="Basic and acidic residues" evidence="10">
    <location>
        <begin position="492"/>
        <end position="507"/>
    </location>
</feature>
<dbReference type="SUPFAM" id="SSF57850">
    <property type="entry name" value="RING/U-box"/>
    <property type="match status" value="1"/>
</dbReference>
<evidence type="ECO:0000256" key="4">
    <source>
        <dbReference type="ARBA" id="ARBA00022679"/>
    </source>
</evidence>
<feature type="compositionally biased region" description="Basic and acidic residues" evidence="10">
    <location>
        <begin position="1735"/>
        <end position="1760"/>
    </location>
</feature>
<feature type="region of interest" description="Disordered" evidence="10">
    <location>
        <begin position="1889"/>
        <end position="1921"/>
    </location>
</feature>
<feature type="compositionally biased region" description="Polar residues" evidence="10">
    <location>
        <begin position="1040"/>
        <end position="1061"/>
    </location>
</feature>
<evidence type="ECO:0000256" key="7">
    <source>
        <dbReference type="ARBA" id="ARBA00022833"/>
    </source>
</evidence>
<feature type="region of interest" description="Disordered" evidence="10">
    <location>
        <begin position="420"/>
        <end position="507"/>
    </location>
</feature>
<dbReference type="OrthoDB" id="337575at2759"/>
<feature type="region of interest" description="Disordered" evidence="10">
    <location>
        <begin position="1"/>
        <end position="59"/>
    </location>
</feature>
<feature type="compositionally biased region" description="Acidic residues" evidence="10">
    <location>
        <begin position="1178"/>
        <end position="1188"/>
    </location>
</feature>
<feature type="region of interest" description="Disordered" evidence="10">
    <location>
        <begin position="2304"/>
        <end position="2326"/>
    </location>
</feature>
<feature type="compositionally biased region" description="Acidic residues" evidence="10">
    <location>
        <begin position="1719"/>
        <end position="1734"/>
    </location>
</feature>
<accession>A0A2G5STK0</accession>
<dbReference type="InterPro" id="IPR017907">
    <property type="entry name" value="Znf_RING_CS"/>
</dbReference>
<keyword evidence="9" id="KW-0175">Coiled coil</keyword>